<sequence length="269" mass="29025">MSPSCDSVRTFLSAYLDGEATPLPRVDLERHLESCTACSREAEDLRTLRTVVRNAWVPAPVPAGLRRSVEALRADRRPRRRFVALGGALAAMAAALLVFLIPGSTAKASSLAEAAVLTHVGLVDGLLPLDVAERDPTRLSALLSARLAFQVVLPKLDDATLKLDGARMVPLDGAYAAVVSYRREGEPVSLAIAPRPYAGKPAGESRTEVFRSVRFESREMHGYHVISWSEGALSYSLVSRRPADGRASCAVCHGQSSGLQRVDEFHGIR</sequence>
<keyword evidence="1" id="KW-0812">Transmembrane</keyword>
<name>A0ABY9WWE2_9BACT</name>
<accession>A0ABY9WWE2</accession>
<evidence type="ECO:0000313" key="4">
    <source>
        <dbReference type="Proteomes" id="UP001611383"/>
    </source>
</evidence>
<evidence type="ECO:0000313" key="3">
    <source>
        <dbReference type="EMBL" id="WNG47452.1"/>
    </source>
</evidence>
<evidence type="ECO:0000259" key="2">
    <source>
        <dbReference type="Pfam" id="PF13490"/>
    </source>
</evidence>
<keyword evidence="4" id="KW-1185">Reference proteome</keyword>
<dbReference type="RefSeq" id="WP_395803803.1">
    <property type="nucleotide sequence ID" value="NZ_CP043494.1"/>
</dbReference>
<dbReference type="Pfam" id="PF13490">
    <property type="entry name" value="zf-HC2"/>
    <property type="match status" value="1"/>
</dbReference>
<dbReference type="Proteomes" id="UP001611383">
    <property type="component" value="Chromosome"/>
</dbReference>
<evidence type="ECO:0000256" key="1">
    <source>
        <dbReference type="SAM" id="Phobius"/>
    </source>
</evidence>
<proteinExistence type="predicted"/>
<dbReference type="Gene3D" id="1.10.10.1320">
    <property type="entry name" value="Anti-sigma factor, zinc-finger domain"/>
    <property type="match status" value="1"/>
</dbReference>
<keyword evidence="1" id="KW-1133">Transmembrane helix</keyword>
<feature type="domain" description="Putative zinc-finger" evidence="2">
    <location>
        <begin position="5"/>
        <end position="38"/>
    </location>
</feature>
<gene>
    <name evidence="3" type="ORF">F0U60_27520</name>
</gene>
<feature type="transmembrane region" description="Helical" evidence="1">
    <location>
        <begin position="82"/>
        <end position="101"/>
    </location>
</feature>
<dbReference type="EMBL" id="CP043494">
    <property type="protein sequence ID" value="WNG47452.1"/>
    <property type="molecule type" value="Genomic_DNA"/>
</dbReference>
<dbReference type="InterPro" id="IPR027383">
    <property type="entry name" value="Znf_put"/>
</dbReference>
<organism evidence="3 4">
    <name type="scientific">Archangium minus</name>
    <dbReference type="NCBI Taxonomy" id="83450"/>
    <lineage>
        <taxon>Bacteria</taxon>
        <taxon>Pseudomonadati</taxon>
        <taxon>Myxococcota</taxon>
        <taxon>Myxococcia</taxon>
        <taxon>Myxococcales</taxon>
        <taxon>Cystobacterineae</taxon>
        <taxon>Archangiaceae</taxon>
        <taxon>Archangium</taxon>
    </lineage>
</organism>
<keyword evidence="1" id="KW-0472">Membrane</keyword>
<protein>
    <recommendedName>
        <fullName evidence="2">Putative zinc-finger domain-containing protein</fullName>
    </recommendedName>
</protein>
<reference evidence="3 4" key="1">
    <citation type="submission" date="2019-08" db="EMBL/GenBank/DDBJ databases">
        <title>Archangium and Cystobacter genomes.</title>
        <authorList>
            <person name="Chen I.-C.K."/>
            <person name="Wielgoss S."/>
        </authorList>
    </citation>
    <scope>NUCLEOTIDE SEQUENCE [LARGE SCALE GENOMIC DNA]</scope>
    <source>
        <strain evidence="3 4">Cbm 6</strain>
    </source>
</reference>
<dbReference type="InterPro" id="IPR041916">
    <property type="entry name" value="Anti_sigma_zinc_sf"/>
</dbReference>